<dbReference type="EMBL" id="JAIWYP010000005">
    <property type="protein sequence ID" value="KAH3823946.1"/>
    <property type="molecule type" value="Genomic_DNA"/>
</dbReference>
<keyword evidence="7" id="KW-0472">Membrane</keyword>
<dbReference type="GO" id="GO:0006457">
    <property type="term" value="P:protein folding"/>
    <property type="evidence" value="ECO:0007669"/>
    <property type="project" value="TreeGrafter"/>
</dbReference>
<keyword evidence="6" id="KW-1015">Disulfide bond</keyword>
<evidence type="ECO:0000313" key="10">
    <source>
        <dbReference type="Proteomes" id="UP000828390"/>
    </source>
</evidence>
<dbReference type="PANTHER" id="PTHR22897">
    <property type="entry name" value="QUIESCIN Q6-RELATED SULFHYDRYL OXIDASE"/>
    <property type="match status" value="1"/>
</dbReference>
<feature type="transmembrane region" description="Helical" evidence="7">
    <location>
        <begin position="184"/>
        <end position="203"/>
    </location>
</feature>
<name>A0A9D4GYT8_DREPO</name>
<reference evidence="9" key="1">
    <citation type="journal article" date="2019" name="bioRxiv">
        <title>The Genome of the Zebra Mussel, Dreissena polymorpha: A Resource for Invasive Species Research.</title>
        <authorList>
            <person name="McCartney M.A."/>
            <person name="Auch B."/>
            <person name="Kono T."/>
            <person name="Mallez S."/>
            <person name="Zhang Y."/>
            <person name="Obille A."/>
            <person name="Becker A."/>
            <person name="Abrahante J.E."/>
            <person name="Garbe J."/>
            <person name="Badalamenti J.P."/>
            <person name="Herman A."/>
            <person name="Mangelson H."/>
            <person name="Liachko I."/>
            <person name="Sullivan S."/>
            <person name="Sone E.D."/>
            <person name="Koren S."/>
            <person name="Silverstein K.A.T."/>
            <person name="Beckman K.B."/>
            <person name="Gohl D.M."/>
        </authorList>
    </citation>
    <scope>NUCLEOTIDE SEQUENCE</scope>
    <source>
        <strain evidence="9">Duluth1</strain>
        <tissue evidence="9">Whole animal</tissue>
    </source>
</reference>
<keyword evidence="3" id="KW-0732">Signal</keyword>
<gene>
    <name evidence="9" type="ORF">DPMN_125771</name>
</gene>
<dbReference type="PROSITE" id="PS51324">
    <property type="entry name" value="ERV_ALR"/>
    <property type="match status" value="1"/>
</dbReference>
<evidence type="ECO:0000259" key="8">
    <source>
        <dbReference type="PROSITE" id="PS51324"/>
    </source>
</evidence>
<keyword evidence="10" id="KW-1185">Reference proteome</keyword>
<proteinExistence type="predicted"/>
<keyword evidence="7" id="KW-1133">Transmembrane helix</keyword>
<comment type="cofactor">
    <cofactor evidence="1 7">
        <name>FAD</name>
        <dbReference type="ChEBI" id="CHEBI:57692"/>
    </cofactor>
</comment>
<dbReference type="EC" id="1.8.3.2" evidence="7"/>
<evidence type="ECO:0000256" key="7">
    <source>
        <dbReference type="RuleBase" id="RU371123"/>
    </source>
</evidence>
<dbReference type="SUPFAM" id="SSF69000">
    <property type="entry name" value="FAD-dependent thiol oxidase"/>
    <property type="match status" value="1"/>
</dbReference>
<dbReference type="AlphaFoldDB" id="A0A9D4GYT8"/>
<dbReference type="GO" id="GO:0016971">
    <property type="term" value="F:flavin-dependent sulfhydryl oxidase activity"/>
    <property type="evidence" value="ECO:0007669"/>
    <property type="project" value="InterPro"/>
</dbReference>
<evidence type="ECO:0000256" key="6">
    <source>
        <dbReference type="ARBA" id="ARBA00023157"/>
    </source>
</evidence>
<evidence type="ECO:0000256" key="4">
    <source>
        <dbReference type="ARBA" id="ARBA00022827"/>
    </source>
</evidence>
<dbReference type="Proteomes" id="UP000828390">
    <property type="component" value="Unassembled WGS sequence"/>
</dbReference>
<evidence type="ECO:0000256" key="2">
    <source>
        <dbReference type="ARBA" id="ARBA00022630"/>
    </source>
</evidence>
<accession>A0A9D4GYT8</accession>
<comment type="catalytic activity">
    <reaction evidence="7">
        <text>2 R'C(R)SH + O2 = R'C(R)S-S(R)CR' + H2O2</text>
        <dbReference type="Rhea" id="RHEA:17357"/>
        <dbReference type="ChEBI" id="CHEBI:15379"/>
        <dbReference type="ChEBI" id="CHEBI:16240"/>
        <dbReference type="ChEBI" id="CHEBI:16520"/>
        <dbReference type="ChEBI" id="CHEBI:17412"/>
        <dbReference type="EC" id="1.8.3.2"/>
    </reaction>
</comment>
<feature type="domain" description="ERV/ALR sulfhydryl oxidase" evidence="8">
    <location>
        <begin position="1"/>
        <end position="44"/>
    </location>
</feature>
<dbReference type="InterPro" id="IPR017905">
    <property type="entry name" value="ERV/ALR_sulphydryl_oxidase"/>
</dbReference>
<keyword evidence="4 7" id="KW-0274">FAD</keyword>
<reference evidence="9" key="2">
    <citation type="submission" date="2020-11" db="EMBL/GenBank/DDBJ databases">
        <authorList>
            <person name="McCartney M.A."/>
            <person name="Auch B."/>
            <person name="Kono T."/>
            <person name="Mallez S."/>
            <person name="Becker A."/>
            <person name="Gohl D.M."/>
            <person name="Silverstein K.A.T."/>
            <person name="Koren S."/>
            <person name="Bechman K.B."/>
            <person name="Herman A."/>
            <person name="Abrahante J.E."/>
            <person name="Garbe J."/>
        </authorList>
    </citation>
    <scope>NUCLEOTIDE SEQUENCE</scope>
    <source>
        <strain evidence="9">Duluth1</strain>
        <tissue evidence="9">Whole animal</tissue>
    </source>
</reference>
<dbReference type="GO" id="GO:0003756">
    <property type="term" value="F:protein disulfide isomerase activity"/>
    <property type="evidence" value="ECO:0007669"/>
    <property type="project" value="TreeGrafter"/>
</dbReference>
<organism evidence="9 10">
    <name type="scientific">Dreissena polymorpha</name>
    <name type="common">Zebra mussel</name>
    <name type="synonym">Mytilus polymorpha</name>
    <dbReference type="NCBI Taxonomy" id="45954"/>
    <lineage>
        <taxon>Eukaryota</taxon>
        <taxon>Metazoa</taxon>
        <taxon>Spiralia</taxon>
        <taxon>Lophotrochozoa</taxon>
        <taxon>Mollusca</taxon>
        <taxon>Bivalvia</taxon>
        <taxon>Autobranchia</taxon>
        <taxon>Heteroconchia</taxon>
        <taxon>Euheterodonta</taxon>
        <taxon>Imparidentia</taxon>
        <taxon>Neoheterodontei</taxon>
        <taxon>Myida</taxon>
        <taxon>Dreissenoidea</taxon>
        <taxon>Dreissenidae</taxon>
        <taxon>Dreissena</taxon>
    </lineage>
</organism>
<sequence>MAKNTTSGDHTPNGAVLWLWQAHNKVNARLHGDKTEDPAFPKIQFPSKNLCRDCHIDVGESDKNSVFHFLLSFYGRSGIIVEPRNETGTSRELGAVEVSENKDLDWWELHQRKKDLDKIRDLRKKKRSKDQARKEIKFGALAVAKQPEGDTFDKEVRLEALSSVSQRYRWDFLGFSNVDTSLCVVFYVLCTLGILALYYHFIVCRKYRPCKISTHNKFW</sequence>
<comment type="caution">
    <text evidence="9">The sequence shown here is derived from an EMBL/GenBank/DDBJ whole genome shotgun (WGS) entry which is preliminary data.</text>
</comment>
<dbReference type="GO" id="GO:0005615">
    <property type="term" value="C:extracellular space"/>
    <property type="evidence" value="ECO:0007669"/>
    <property type="project" value="TreeGrafter"/>
</dbReference>
<evidence type="ECO:0000256" key="1">
    <source>
        <dbReference type="ARBA" id="ARBA00001974"/>
    </source>
</evidence>
<dbReference type="InterPro" id="IPR039798">
    <property type="entry name" value="Sulfhydryl_oxidase"/>
</dbReference>
<dbReference type="GO" id="GO:0000139">
    <property type="term" value="C:Golgi membrane"/>
    <property type="evidence" value="ECO:0007669"/>
    <property type="project" value="TreeGrafter"/>
</dbReference>
<evidence type="ECO:0000256" key="5">
    <source>
        <dbReference type="ARBA" id="ARBA00023002"/>
    </source>
</evidence>
<keyword evidence="5 7" id="KW-0560">Oxidoreductase</keyword>
<keyword evidence="2 7" id="KW-0285">Flavoprotein</keyword>
<dbReference type="PANTHER" id="PTHR22897:SF8">
    <property type="entry name" value="SULFHYDRYL OXIDASE"/>
    <property type="match status" value="1"/>
</dbReference>
<keyword evidence="7" id="KW-0812">Transmembrane</keyword>
<evidence type="ECO:0000256" key="3">
    <source>
        <dbReference type="ARBA" id="ARBA00022729"/>
    </source>
</evidence>
<dbReference type="Gene3D" id="1.20.120.310">
    <property type="entry name" value="ERV/ALR sulfhydryl oxidase domain"/>
    <property type="match status" value="1"/>
</dbReference>
<protein>
    <recommendedName>
        <fullName evidence="7">Sulfhydryl oxidase</fullName>
        <ecNumber evidence="7">1.8.3.2</ecNumber>
    </recommendedName>
</protein>
<evidence type="ECO:0000313" key="9">
    <source>
        <dbReference type="EMBL" id="KAH3823946.1"/>
    </source>
</evidence>
<dbReference type="InterPro" id="IPR036774">
    <property type="entry name" value="ERV/ALR_sulphydryl_oxid_sf"/>
</dbReference>